<evidence type="ECO:0000256" key="1">
    <source>
        <dbReference type="SAM" id="MobiDB-lite"/>
    </source>
</evidence>
<dbReference type="EMBL" id="BAABJP010000001">
    <property type="protein sequence ID" value="GAA5145904.1"/>
    <property type="molecule type" value="Genomic_DNA"/>
</dbReference>
<dbReference type="RefSeq" id="WP_185058705.1">
    <property type="nucleotide sequence ID" value="NZ_BAABJP010000001.1"/>
</dbReference>
<sequence length="180" mass="18292">MRKLILTLLAGILLTGCGGNDPDAVAEGDRLPPADDPVAWAGRVCSALSLLSASSGPALDPNNPAASKDALARSWADTEQRIGESLRGLDAAGPSPIQGGDDTARQLRDALNGLRGAFADARTELDGIDPKDPAALATRLAAIKTRLDVAHASSALSSMGDNAALNEAVKQASSCAVTAR</sequence>
<accession>A0ABP9PFV4</accession>
<keyword evidence="3" id="KW-1185">Reference proteome</keyword>
<organism evidence="2 3">
    <name type="scientific">Pseudonocardia eucalypti</name>
    <dbReference type="NCBI Taxonomy" id="648755"/>
    <lineage>
        <taxon>Bacteria</taxon>
        <taxon>Bacillati</taxon>
        <taxon>Actinomycetota</taxon>
        <taxon>Actinomycetes</taxon>
        <taxon>Pseudonocardiales</taxon>
        <taxon>Pseudonocardiaceae</taxon>
        <taxon>Pseudonocardia</taxon>
    </lineage>
</organism>
<comment type="caution">
    <text evidence="2">The sequence shown here is derived from an EMBL/GenBank/DDBJ whole genome shotgun (WGS) entry which is preliminary data.</text>
</comment>
<dbReference type="PROSITE" id="PS51257">
    <property type="entry name" value="PROKAR_LIPOPROTEIN"/>
    <property type="match status" value="1"/>
</dbReference>
<evidence type="ECO:0000313" key="3">
    <source>
        <dbReference type="Proteomes" id="UP001428817"/>
    </source>
</evidence>
<gene>
    <name evidence="2" type="ORF">GCM10023321_04500</name>
</gene>
<name>A0ABP9PFV4_9PSEU</name>
<dbReference type="Proteomes" id="UP001428817">
    <property type="component" value="Unassembled WGS sequence"/>
</dbReference>
<reference evidence="3" key="1">
    <citation type="journal article" date="2019" name="Int. J. Syst. Evol. Microbiol.">
        <title>The Global Catalogue of Microorganisms (GCM) 10K type strain sequencing project: providing services to taxonomists for standard genome sequencing and annotation.</title>
        <authorList>
            <consortium name="The Broad Institute Genomics Platform"/>
            <consortium name="The Broad Institute Genome Sequencing Center for Infectious Disease"/>
            <person name="Wu L."/>
            <person name="Ma J."/>
        </authorList>
    </citation>
    <scope>NUCLEOTIDE SEQUENCE [LARGE SCALE GENOMIC DNA]</scope>
    <source>
        <strain evidence="3">JCM 18303</strain>
    </source>
</reference>
<proteinExistence type="predicted"/>
<evidence type="ECO:0000313" key="2">
    <source>
        <dbReference type="EMBL" id="GAA5145904.1"/>
    </source>
</evidence>
<protein>
    <submittedName>
        <fullName evidence="2">Uncharacterized protein</fullName>
    </submittedName>
</protein>
<feature type="region of interest" description="Disordered" evidence="1">
    <location>
        <begin position="84"/>
        <end position="103"/>
    </location>
</feature>